<keyword evidence="1" id="KW-0472">Membrane</keyword>
<dbReference type="RefSeq" id="WP_090396229.1">
    <property type="nucleotide sequence ID" value="NZ_FNEN01000002.1"/>
</dbReference>
<dbReference type="Gene3D" id="3.30.870.10">
    <property type="entry name" value="Endonuclease Chain A"/>
    <property type="match status" value="2"/>
</dbReference>
<dbReference type="GO" id="GO:0030572">
    <property type="term" value="F:phosphatidyltransferase activity"/>
    <property type="evidence" value="ECO:0007669"/>
    <property type="project" value="UniProtKB-ARBA"/>
</dbReference>
<dbReference type="GO" id="GO:0032049">
    <property type="term" value="P:cardiolipin biosynthetic process"/>
    <property type="evidence" value="ECO:0007669"/>
    <property type="project" value="UniProtKB-ARBA"/>
</dbReference>
<evidence type="ECO:0000313" key="4">
    <source>
        <dbReference type="Proteomes" id="UP000198853"/>
    </source>
</evidence>
<dbReference type="PROSITE" id="PS50035">
    <property type="entry name" value="PLD"/>
    <property type="match status" value="2"/>
</dbReference>
<keyword evidence="1" id="KW-1133">Transmembrane helix</keyword>
<dbReference type="Proteomes" id="UP000198853">
    <property type="component" value="Unassembled WGS sequence"/>
</dbReference>
<dbReference type="EMBL" id="FNEN01000002">
    <property type="protein sequence ID" value="SDI47548.1"/>
    <property type="molecule type" value="Genomic_DNA"/>
</dbReference>
<dbReference type="PANTHER" id="PTHR21248:SF7">
    <property type="entry name" value="MINOR CARDIOLIPIN SYNTHASE CLSB"/>
    <property type="match status" value="1"/>
</dbReference>
<dbReference type="PANTHER" id="PTHR21248">
    <property type="entry name" value="CARDIOLIPIN SYNTHASE"/>
    <property type="match status" value="1"/>
</dbReference>
<feature type="domain" description="PLD phosphodiesterase" evidence="2">
    <location>
        <begin position="143"/>
        <end position="170"/>
    </location>
</feature>
<dbReference type="Pfam" id="PF13091">
    <property type="entry name" value="PLDc_2"/>
    <property type="match status" value="2"/>
</dbReference>
<name>A0A1G8KVS4_9BACI</name>
<accession>A0A1G8KVS4</accession>
<proteinExistence type="predicted"/>
<sequence length="400" mass="45711">MFMTILITIIVVVLIIAIWFIIDFRYGRERHQHLASTAKVFHRRHGEAQLLKDGRKYFQYLFADIEQAQNHIHMSTFIIKEPGIGTQLLALLERKARDGIQVRLLVDRFGSRLGKATIKRIQASGVSFAYAHKPGFPFIFYSGNRRYHRKITVIDGQIAYCGGFNVGDEYVGKEQMGYWRDYHVRLQKEGVADLQEVFLDDWAEAGGTVPNNILPATREQGSEPLQLFATEGLGHADHLAEWFESAENYVLIASPYYVPGNLIQSAVVDMGKRGVQVDILLPRKEDHPLVKDGAYAYFRKLLQANVNIYEYTPGFFHGKAIIIDGTFLNIGSAKFDKRSFFLNDELDLFFHEPGHMIADAEAIVREDMSSAKQITMQDIEQRTWFEKAKTKVATWISDLL</sequence>
<gene>
    <name evidence="3" type="ORF">SAMN04488123_102337</name>
</gene>
<evidence type="ECO:0000256" key="1">
    <source>
        <dbReference type="SAM" id="Phobius"/>
    </source>
</evidence>
<dbReference type="AlphaFoldDB" id="A0A1G8KVS4"/>
<feature type="domain" description="PLD phosphodiesterase" evidence="2">
    <location>
        <begin position="312"/>
        <end position="339"/>
    </location>
</feature>
<protein>
    <submittedName>
        <fullName evidence="3">Cardiolipin synthase</fullName>
    </submittedName>
</protein>
<feature type="transmembrane region" description="Helical" evidence="1">
    <location>
        <begin position="6"/>
        <end position="24"/>
    </location>
</feature>
<reference evidence="3 4" key="1">
    <citation type="submission" date="2016-10" db="EMBL/GenBank/DDBJ databases">
        <authorList>
            <person name="de Groot N.N."/>
        </authorList>
    </citation>
    <scope>NUCLEOTIDE SEQUENCE [LARGE SCALE GENOMIC DNA]</scope>
    <source>
        <strain evidence="3 4">DSM 21771</strain>
    </source>
</reference>
<dbReference type="CDD" id="cd09110">
    <property type="entry name" value="PLDc_CLS_1"/>
    <property type="match status" value="1"/>
</dbReference>
<dbReference type="SMART" id="SM00155">
    <property type="entry name" value="PLDc"/>
    <property type="match status" value="2"/>
</dbReference>
<dbReference type="OrthoDB" id="9762009at2"/>
<dbReference type="InterPro" id="IPR001736">
    <property type="entry name" value="PLipase_D/transphosphatidylase"/>
</dbReference>
<dbReference type="InterPro" id="IPR025202">
    <property type="entry name" value="PLD-like_dom"/>
</dbReference>
<evidence type="ECO:0000259" key="2">
    <source>
        <dbReference type="PROSITE" id="PS50035"/>
    </source>
</evidence>
<evidence type="ECO:0000313" key="3">
    <source>
        <dbReference type="EMBL" id="SDI47548.1"/>
    </source>
</evidence>
<dbReference type="SUPFAM" id="SSF56024">
    <property type="entry name" value="Phospholipase D/nuclease"/>
    <property type="match status" value="2"/>
</dbReference>
<dbReference type="CDD" id="cd09112">
    <property type="entry name" value="PLDc_CLS_2"/>
    <property type="match status" value="1"/>
</dbReference>
<keyword evidence="1" id="KW-0812">Transmembrane</keyword>
<organism evidence="3 4">
    <name type="scientific">Natribacillus halophilus</name>
    <dbReference type="NCBI Taxonomy" id="549003"/>
    <lineage>
        <taxon>Bacteria</taxon>
        <taxon>Bacillati</taxon>
        <taxon>Bacillota</taxon>
        <taxon>Bacilli</taxon>
        <taxon>Bacillales</taxon>
        <taxon>Bacillaceae</taxon>
        <taxon>Natribacillus</taxon>
    </lineage>
</organism>
<keyword evidence="4" id="KW-1185">Reference proteome</keyword>